<dbReference type="PANTHER" id="PTHR43633">
    <property type="entry name" value="ALCOHOL DEHYDROGENASE YQHD"/>
    <property type="match status" value="1"/>
</dbReference>
<evidence type="ECO:0000313" key="5">
    <source>
        <dbReference type="Proteomes" id="UP000274117"/>
    </source>
</evidence>
<dbReference type="InterPro" id="IPR001670">
    <property type="entry name" value="ADH_Fe/GldA"/>
</dbReference>
<dbReference type="InterPro" id="IPR018211">
    <property type="entry name" value="ADH_Fe_CS"/>
</dbReference>
<dbReference type="Gene3D" id="1.20.1090.10">
    <property type="entry name" value="Dehydroquinate synthase-like - alpha domain"/>
    <property type="match status" value="1"/>
</dbReference>
<accession>A0A3R8R7R2</accession>
<dbReference type="OrthoDB" id="9801156at2"/>
<gene>
    <name evidence="4" type="ORF">EI998_06540</name>
</gene>
<dbReference type="GO" id="GO:0005829">
    <property type="term" value="C:cytosol"/>
    <property type="evidence" value="ECO:0007669"/>
    <property type="project" value="TreeGrafter"/>
</dbReference>
<dbReference type="RefSeq" id="WP_105123018.1">
    <property type="nucleotide sequence ID" value="NZ_POIP01000573.1"/>
</dbReference>
<evidence type="ECO:0000313" key="4">
    <source>
        <dbReference type="EMBL" id="RRR52517.1"/>
    </source>
</evidence>
<dbReference type="FunFam" id="3.40.50.1970:FF:000003">
    <property type="entry name" value="Alcohol dehydrogenase, iron-containing"/>
    <property type="match status" value="1"/>
</dbReference>
<reference evidence="4 5" key="2">
    <citation type="submission" date="2018-12" db="EMBL/GenBank/DDBJ databases">
        <title>Whole-genome sequences of fifteen clinical Streptococcus suis strains isolated from pigs between 2006 and 2018.</title>
        <authorList>
            <person name="Stevens M.J.A."/>
            <person name="Cernela N."/>
            <person name="Spoerry Serrano N."/>
            <person name="Schmitt S."/>
            <person name="Schrenzel J."/>
            <person name="Stephan R."/>
        </authorList>
    </citation>
    <scope>NUCLEOTIDE SEQUENCE [LARGE SCALE GENOMIC DNA]</scope>
    <source>
        <strain evidence="4 5">PP422</strain>
    </source>
</reference>
<evidence type="ECO:0000256" key="1">
    <source>
        <dbReference type="ARBA" id="ARBA00023002"/>
    </source>
</evidence>
<dbReference type="GO" id="GO:0046872">
    <property type="term" value="F:metal ion binding"/>
    <property type="evidence" value="ECO:0007669"/>
    <property type="project" value="InterPro"/>
</dbReference>
<dbReference type="GO" id="GO:1990362">
    <property type="term" value="F:butanol dehydrogenase (NAD+) activity"/>
    <property type="evidence" value="ECO:0007669"/>
    <property type="project" value="InterPro"/>
</dbReference>
<dbReference type="SUPFAM" id="SSF56796">
    <property type="entry name" value="Dehydroquinate synthase-like"/>
    <property type="match status" value="1"/>
</dbReference>
<dbReference type="Gene3D" id="3.40.50.1970">
    <property type="match status" value="1"/>
</dbReference>
<dbReference type="PANTHER" id="PTHR43633:SF1">
    <property type="entry name" value="ALCOHOL DEHYDROGENASE YQHD"/>
    <property type="match status" value="1"/>
</dbReference>
<feature type="domain" description="Fe-containing alcohol dehydrogenase-like C-terminal" evidence="3">
    <location>
        <begin position="188"/>
        <end position="391"/>
    </location>
</feature>
<sequence length="398" mass="43922">MNNFRLQIPTDIRFGRDRLAELPEVLEQFGKKVLLVYGGGSIKRSGLYDKVTALLKDNDFEWVELAGVEPNPRIDSVREGGRLIRENSLDMLLAVGGGSVVDASKVMAAAAYYDGDAWDLVKNPRLIGQAVPIVDILTLAATGTEMNRGAVISNMETNEKLGTGGWELIPRASFLDPTLTYTVSKWQTAAGTADMMSHLFEQYFNRTVGVDVQDSIAEGLLKTAIKHGPVALAEPENYEARANLLWTSTLALNGLVASGRAGGWTCHAIEHELSAYYDITHGIGLAVLTPRWMKFCVDTDPTTHAKFATYARNVWGLTEGSDEELARQAIEKTYHFFKNEMEIPMTLPEVGIPVQDLVREMSEQAVLHGRLDGNVFVTLSVDHVEEIILASFVEMEEF</sequence>
<dbReference type="Pfam" id="PF25137">
    <property type="entry name" value="ADH_Fe_C"/>
    <property type="match status" value="1"/>
</dbReference>
<organism evidence="4 5">
    <name type="scientific">Streptococcus suis</name>
    <dbReference type="NCBI Taxonomy" id="1307"/>
    <lineage>
        <taxon>Bacteria</taxon>
        <taxon>Bacillati</taxon>
        <taxon>Bacillota</taxon>
        <taxon>Bacilli</taxon>
        <taxon>Lactobacillales</taxon>
        <taxon>Streptococcaceae</taxon>
        <taxon>Streptococcus</taxon>
    </lineage>
</organism>
<dbReference type="InterPro" id="IPR056798">
    <property type="entry name" value="ADH_Fe_C"/>
</dbReference>
<reference evidence="4 5" key="1">
    <citation type="submission" date="2018-11" db="EMBL/GenBank/DDBJ databases">
        <authorList>
            <person name="Stevens M.J."/>
            <person name="Cernela N."/>
            <person name="Spoerry Serrano N."/>
            <person name="Schmitt S."/>
            <person name="Schrenzel J."/>
            <person name="Stephan R."/>
        </authorList>
    </citation>
    <scope>NUCLEOTIDE SEQUENCE [LARGE SCALE GENOMIC DNA]</scope>
    <source>
        <strain evidence="4 5">PP422</strain>
    </source>
</reference>
<dbReference type="PROSITE" id="PS00060">
    <property type="entry name" value="ADH_IRON_2"/>
    <property type="match status" value="1"/>
</dbReference>
<dbReference type="InterPro" id="IPR044731">
    <property type="entry name" value="BDH-like"/>
</dbReference>
<feature type="domain" description="Alcohol dehydrogenase iron-type/glycerol dehydrogenase GldA" evidence="2">
    <location>
        <begin position="9"/>
        <end position="177"/>
    </location>
</feature>
<protein>
    <submittedName>
        <fullName evidence="4">Iron-containing alcohol dehydrogenase</fullName>
    </submittedName>
</protein>
<dbReference type="AlphaFoldDB" id="A0A3R8R7R2"/>
<proteinExistence type="predicted"/>
<keyword evidence="1" id="KW-0560">Oxidoreductase</keyword>
<name>A0A3R8R7R2_STRSU</name>
<evidence type="ECO:0000259" key="2">
    <source>
        <dbReference type="Pfam" id="PF00465"/>
    </source>
</evidence>
<dbReference type="CDD" id="cd08187">
    <property type="entry name" value="BDH"/>
    <property type="match status" value="1"/>
</dbReference>
<dbReference type="GO" id="GO:1990002">
    <property type="term" value="F:methylglyoxal reductase (NADPH) (acetol producing) activity"/>
    <property type="evidence" value="ECO:0007669"/>
    <property type="project" value="TreeGrafter"/>
</dbReference>
<comment type="caution">
    <text evidence="4">The sequence shown here is derived from an EMBL/GenBank/DDBJ whole genome shotgun (WGS) entry which is preliminary data.</text>
</comment>
<dbReference type="Proteomes" id="UP000274117">
    <property type="component" value="Unassembled WGS sequence"/>
</dbReference>
<dbReference type="Pfam" id="PF00465">
    <property type="entry name" value="Fe-ADH"/>
    <property type="match status" value="1"/>
</dbReference>
<evidence type="ECO:0000259" key="3">
    <source>
        <dbReference type="Pfam" id="PF25137"/>
    </source>
</evidence>
<dbReference type="GO" id="GO:0008106">
    <property type="term" value="F:alcohol dehydrogenase (NADP+) activity"/>
    <property type="evidence" value="ECO:0007669"/>
    <property type="project" value="TreeGrafter"/>
</dbReference>
<dbReference type="EMBL" id="RSDO01000010">
    <property type="protein sequence ID" value="RRR52517.1"/>
    <property type="molecule type" value="Genomic_DNA"/>
</dbReference>